<protein>
    <recommendedName>
        <fullName evidence="7">BREX-2 system phosphatase PglZ</fullName>
    </recommendedName>
</protein>
<organism evidence="5 6">
    <name type="scientific">Sphaerisporangium rubeum</name>
    <dbReference type="NCBI Taxonomy" id="321317"/>
    <lineage>
        <taxon>Bacteria</taxon>
        <taxon>Bacillati</taxon>
        <taxon>Actinomycetota</taxon>
        <taxon>Actinomycetes</taxon>
        <taxon>Streptosporangiales</taxon>
        <taxon>Streptosporangiaceae</taxon>
        <taxon>Sphaerisporangium</taxon>
    </lineage>
</organism>
<dbReference type="Pfam" id="PF25861">
    <property type="entry name" value="PglZ_2nd"/>
    <property type="match status" value="1"/>
</dbReference>
<dbReference type="Pfam" id="PF08665">
    <property type="entry name" value="PglZ"/>
    <property type="match status" value="1"/>
</dbReference>
<accession>A0A7X0MAC5</accession>
<dbReference type="Pfam" id="PF25863">
    <property type="entry name" value="PglZ_C"/>
    <property type="match status" value="1"/>
</dbReference>
<sequence length="935" mass="99638">MSAAPAAARPLPLTTAALEQEAGRLLRKYAKSDQRVLLLRAEPAWPGPEETVLNGRRVRVVAAVSPLAVMEQVSRHLERDGDAVLVVLTDAAENTLGVGLLSRVIRQRIFVVEPWLLVQESFGAQQTDPRLLAEGWAAEALIDAMPPGGWPRLTGAVLTREVALRQLAARRLRLDRLGLGADDLDGAALLLWSADPAAVEAFGALRDEERAGLRAWLAEVAGSTADVVFRLADGGRAGDALALGLLCGALWAPEAGPEAQRSQGGVLVYVSALAGGQGRGSLDDATIRGFAAEAERTVTRSLHENAGRTAHAALDRAEDLVVQFGARPAARFSGLLRSGFEDRVGDVAAALASATGERSPRSLAVLAGAVARLRAHALAESQAHRVRRAEMAQRLLQWLVRPFDAERQVGGVGPAVQAQVDEWGWVDRARDDIWIGEPHNEPLKEAYKALHASVRERGRRLNQAFAARLAAWTATGPGDLLTVDSVLPRVVAPLVADGPSRPVLFVVLDGMSTAVACELAEELRRQNWEEYDPVPGGSGRPRRRAVVAAIPTVTRVSRASMFAARLTTGGPAEERKAFENHAFWRGRQVRLFHKNSLEGDAGRSLGDELTAALEDESVHVGVVLNAIDDALDKGRGRVDDVWAVADVGVLRTLLHYARLQGRAVILTSDHGHVLERGGELRGLPGALSARHREAGGSVSDGEVELAGPRVAVGRLVALWDPSVRYLPSKAGYHGGASLAEVTIPLLAFLPLGSSAPEGWRALPHQEPEWWSLAAPVADDRPSAPAPAKARPRSRKPAGDAPTLFDEKPDPALLTGVPLAAAAVSPDEALVAELLAGELFAAQHQMTPRRIPKVKIRSVLLALLDAGGPLPLPVVAESAEEPAVRAAGLVATLQRILNVDNYPVLAVTDNGRSVRLNPHLLREQFGLRSAGRRGTA</sequence>
<dbReference type="InterPro" id="IPR058881">
    <property type="entry name" value="PglZ_2nd"/>
</dbReference>
<reference evidence="5 6" key="1">
    <citation type="submission" date="2020-08" db="EMBL/GenBank/DDBJ databases">
        <title>Sequencing the genomes of 1000 actinobacteria strains.</title>
        <authorList>
            <person name="Klenk H.-P."/>
        </authorList>
    </citation>
    <scope>NUCLEOTIDE SEQUENCE [LARGE SCALE GENOMIC DNA]</scope>
    <source>
        <strain evidence="5 6">DSM 44936</strain>
    </source>
</reference>
<evidence type="ECO:0000259" key="4">
    <source>
        <dbReference type="Pfam" id="PF25863"/>
    </source>
</evidence>
<dbReference type="Pfam" id="PF25862">
    <property type="entry name" value="PglZ_1st"/>
    <property type="match status" value="1"/>
</dbReference>
<evidence type="ECO:0000313" key="5">
    <source>
        <dbReference type="EMBL" id="MBB6475939.1"/>
    </source>
</evidence>
<dbReference type="EMBL" id="JACHIU010000001">
    <property type="protein sequence ID" value="MBB6475939.1"/>
    <property type="molecule type" value="Genomic_DNA"/>
</dbReference>
<dbReference type="RefSeq" id="WP_184985628.1">
    <property type="nucleotide sequence ID" value="NZ_BAAALO010000019.1"/>
</dbReference>
<name>A0A7X0MAC5_9ACTN</name>
<dbReference type="NCBIfam" id="NF033446">
    <property type="entry name" value="BREX_PglZ_2"/>
    <property type="match status" value="1"/>
</dbReference>
<feature type="domain" description="Alkaline phosphatase-like protein PglZ N-terminal" evidence="3">
    <location>
        <begin position="19"/>
        <end position="112"/>
    </location>
</feature>
<proteinExistence type="predicted"/>
<evidence type="ECO:0008006" key="7">
    <source>
        <dbReference type="Google" id="ProtNLM"/>
    </source>
</evidence>
<keyword evidence="6" id="KW-1185">Reference proteome</keyword>
<dbReference type="InterPro" id="IPR058882">
    <property type="entry name" value="PglZ_C"/>
</dbReference>
<gene>
    <name evidence="5" type="ORF">BJ992_005370</name>
</gene>
<dbReference type="InterPro" id="IPR047992">
    <property type="entry name" value="BREX_PglZ"/>
</dbReference>
<evidence type="ECO:0000256" key="1">
    <source>
        <dbReference type="SAM" id="MobiDB-lite"/>
    </source>
</evidence>
<feature type="domain" description="Alkaline phosphatase-like protein PglZ C-terminal" evidence="4">
    <location>
        <begin position="825"/>
        <end position="925"/>
    </location>
</feature>
<evidence type="ECO:0000259" key="3">
    <source>
        <dbReference type="Pfam" id="PF25862"/>
    </source>
</evidence>
<dbReference type="AlphaFoldDB" id="A0A7X0MAC5"/>
<dbReference type="Proteomes" id="UP000555564">
    <property type="component" value="Unassembled WGS sequence"/>
</dbReference>
<dbReference type="InterPro" id="IPR058880">
    <property type="entry name" value="PglZ_N"/>
</dbReference>
<evidence type="ECO:0000313" key="6">
    <source>
        <dbReference type="Proteomes" id="UP000555564"/>
    </source>
</evidence>
<evidence type="ECO:0000259" key="2">
    <source>
        <dbReference type="Pfam" id="PF25861"/>
    </source>
</evidence>
<comment type="caution">
    <text evidence="5">The sequence shown here is derived from an EMBL/GenBank/DDBJ whole genome shotgun (WGS) entry which is preliminary data.</text>
</comment>
<feature type="region of interest" description="Disordered" evidence="1">
    <location>
        <begin position="777"/>
        <end position="807"/>
    </location>
</feature>
<feature type="domain" description="Alkaline phosphatase-like protein PglZ second" evidence="2">
    <location>
        <begin position="185"/>
        <end position="334"/>
    </location>
</feature>